<feature type="transmembrane region" description="Helical" evidence="7">
    <location>
        <begin position="184"/>
        <end position="206"/>
    </location>
</feature>
<keyword evidence="11" id="KW-1185">Reference proteome</keyword>
<evidence type="ECO:0000256" key="7">
    <source>
        <dbReference type="RuleBase" id="RU363032"/>
    </source>
</evidence>
<dbReference type="Proteomes" id="UP000578112">
    <property type="component" value="Unassembled WGS sequence"/>
</dbReference>
<evidence type="ECO:0000256" key="3">
    <source>
        <dbReference type="ARBA" id="ARBA00022475"/>
    </source>
</evidence>
<keyword evidence="2 7" id="KW-0813">Transport</keyword>
<dbReference type="Gene3D" id="1.10.3720.10">
    <property type="entry name" value="MetI-like"/>
    <property type="match status" value="1"/>
</dbReference>
<protein>
    <submittedName>
        <fullName evidence="10">Peptide/nickel transport system permease protein</fullName>
    </submittedName>
</protein>
<dbReference type="Pfam" id="PF19300">
    <property type="entry name" value="BPD_transp_1_N"/>
    <property type="match status" value="1"/>
</dbReference>
<sequence>MRIAPGARVLRTVLVPAADLAGHLFFVVVVGFLLFRVIPGDPVLALTRGRPTTPEQLAALRHEFGLDRSPAVQFADHLRDLLHGDLGISYAYHRPVADLIMERLGPTLLLVGTATVVSIALGGYGGMLAGWRPGGPLDRSSTTVALLLWATPSFWLALILLVAFGSGTDWFPVGGMRSTDPPAGLLAATWDVARHLALPCLSLVAVQYGQYHLLMRSSTAAERAHPYLRLARAKGLPDATVRRRHVLPNALLPTATLALVNAGYVVSGAVAVESVFSWPGLGYLAYEALQTPDLPVLHATFLVFAVPVVVATLLADRLRGRLDPRLADQRGGGDDVKPWPGVSARAGRSRGA</sequence>
<dbReference type="PANTHER" id="PTHR43376">
    <property type="entry name" value="OLIGOPEPTIDE TRANSPORT SYSTEM PERMEASE PROTEIN"/>
    <property type="match status" value="1"/>
</dbReference>
<evidence type="ECO:0000313" key="11">
    <source>
        <dbReference type="Proteomes" id="UP000578112"/>
    </source>
</evidence>
<feature type="compositionally biased region" description="Basic and acidic residues" evidence="8">
    <location>
        <begin position="326"/>
        <end position="337"/>
    </location>
</feature>
<keyword evidence="4 7" id="KW-0812">Transmembrane</keyword>
<dbReference type="PROSITE" id="PS50928">
    <property type="entry name" value="ABC_TM1"/>
    <property type="match status" value="1"/>
</dbReference>
<keyword evidence="3" id="KW-1003">Cell membrane</keyword>
<evidence type="ECO:0000256" key="5">
    <source>
        <dbReference type="ARBA" id="ARBA00022989"/>
    </source>
</evidence>
<dbReference type="EMBL" id="JACHNH010000001">
    <property type="protein sequence ID" value="MBB4764971.1"/>
    <property type="molecule type" value="Genomic_DNA"/>
</dbReference>
<feature type="transmembrane region" description="Helical" evidence="7">
    <location>
        <begin position="12"/>
        <end position="38"/>
    </location>
</feature>
<reference evidence="10 11" key="1">
    <citation type="submission" date="2020-08" db="EMBL/GenBank/DDBJ databases">
        <title>Sequencing the genomes of 1000 actinobacteria strains.</title>
        <authorList>
            <person name="Klenk H.-P."/>
        </authorList>
    </citation>
    <scope>NUCLEOTIDE SEQUENCE [LARGE SCALE GENOMIC DNA]</scope>
    <source>
        <strain evidence="10 11">DSM 43149</strain>
    </source>
</reference>
<evidence type="ECO:0000256" key="2">
    <source>
        <dbReference type="ARBA" id="ARBA00022448"/>
    </source>
</evidence>
<evidence type="ECO:0000256" key="8">
    <source>
        <dbReference type="SAM" id="MobiDB-lite"/>
    </source>
</evidence>
<dbReference type="RefSeq" id="WP_203709281.1">
    <property type="nucleotide sequence ID" value="NZ_BOMK01000025.1"/>
</dbReference>
<name>A0A7W7I2C1_9ACTN</name>
<dbReference type="CDD" id="cd06261">
    <property type="entry name" value="TM_PBP2"/>
    <property type="match status" value="1"/>
</dbReference>
<organism evidence="10 11">
    <name type="scientific">Actinoplanes digitatis</name>
    <dbReference type="NCBI Taxonomy" id="1868"/>
    <lineage>
        <taxon>Bacteria</taxon>
        <taxon>Bacillati</taxon>
        <taxon>Actinomycetota</taxon>
        <taxon>Actinomycetes</taxon>
        <taxon>Micromonosporales</taxon>
        <taxon>Micromonosporaceae</taxon>
        <taxon>Actinoplanes</taxon>
    </lineage>
</organism>
<feature type="transmembrane region" description="Helical" evidence="7">
    <location>
        <begin position="108"/>
        <end position="131"/>
    </location>
</feature>
<dbReference type="InterPro" id="IPR045621">
    <property type="entry name" value="BPD_transp_1_N"/>
</dbReference>
<evidence type="ECO:0000256" key="4">
    <source>
        <dbReference type="ARBA" id="ARBA00022692"/>
    </source>
</evidence>
<evidence type="ECO:0000256" key="1">
    <source>
        <dbReference type="ARBA" id="ARBA00004651"/>
    </source>
</evidence>
<comment type="similarity">
    <text evidence="7">Belongs to the binding-protein-dependent transport system permease family.</text>
</comment>
<dbReference type="GO" id="GO:0055085">
    <property type="term" value="P:transmembrane transport"/>
    <property type="evidence" value="ECO:0007669"/>
    <property type="project" value="InterPro"/>
</dbReference>
<feature type="transmembrane region" description="Helical" evidence="7">
    <location>
        <begin position="296"/>
        <end position="315"/>
    </location>
</feature>
<gene>
    <name evidence="10" type="ORF">BJ971_005527</name>
</gene>
<feature type="transmembrane region" description="Helical" evidence="7">
    <location>
        <begin position="143"/>
        <end position="164"/>
    </location>
</feature>
<dbReference type="AlphaFoldDB" id="A0A7W7I2C1"/>
<comment type="subcellular location">
    <subcellularLocation>
        <location evidence="1 7">Cell membrane</location>
        <topology evidence="1 7">Multi-pass membrane protein</topology>
    </subcellularLocation>
</comment>
<evidence type="ECO:0000256" key="6">
    <source>
        <dbReference type="ARBA" id="ARBA00023136"/>
    </source>
</evidence>
<dbReference type="Pfam" id="PF00528">
    <property type="entry name" value="BPD_transp_1"/>
    <property type="match status" value="1"/>
</dbReference>
<dbReference type="InterPro" id="IPR000515">
    <property type="entry name" value="MetI-like"/>
</dbReference>
<dbReference type="SUPFAM" id="SSF161098">
    <property type="entry name" value="MetI-like"/>
    <property type="match status" value="1"/>
</dbReference>
<keyword evidence="5 7" id="KW-1133">Transmembrane helix</keyword>
<feature type="transmembrane region" description="Helical" evidence="7">
    <location>
        <begin position="250"/>
        <end position="276"/>
    </location>
</feature>
<dbReference type="GO" id="GO:0005886">
    <property type="term" value="C:plasma membrane"/>
    <property type="evidence" value="ECO:0007669"/>
    <property type="project" value="UniProtKB-SubCell"/>
</dbReference>
<evidence type="ECO:0000259" key="9">
    <source>
        <dbReference type="PROSITE" id="PS50928"/>
    </source>
</evidence>
<keyword evidence="6 7" id="KW-0472">Membrane</keyword>
<proteinExistence type="inferred from homology"/>
<feature type="domain" description="ABC transmembrane type-1" evidence="9">
    <location>
        <begin position="104"/>
        <end position="315"/>
    </location>
</feature>
<feature type="region of interest" description="Disordered" evidence="8">
    <location>
        <begin position="326"/>
        <end position="352"/>
    </location>
</feature>
<comment type="caution">
    <text evidence="10">The sequence shown here is derived from an EMBL/GenBank/DDBJ whole genome shotgun (WGS) entry which is preliminary data.</text>
</comment>
<accession>A0A7W7I2C1</accession>
<dbReference type="PANTHER" id="PTHR43376:SF1">
    <property type="entry name" value="OLIGOPEPTIDE TRANSPORT SYSTEM PERMEASE PROTEIN"/>
    <property type="match status" value="1"/>
</dbReference>
<evidence type="ECO:0000313" key="10">
    <source>
        <dbReference type="EMBL" id="MBB4764971.1"/>
    </source>
</evidence>
<dbReference type="InterPro" id="IPR035906">
    <property type="entry name" value="MetI-like_sf"/>
</dbReference>